<evidence type="ECO:0000313" key="1">
    <source>
        <dbReference type="EMBL" id="MCZ0963086.1"/>
    </source>
</evidence>
<name>A0ABT4J9G4_9RHOB</name>
<organism evidence="1 2">
    <name type="scientific">Paracoccus benzoatiresistens</name>
    <dbReference type="NCBI Taxonomy" id="2997341"/>
    <lineage>
        <taxon>Bacteria</taxon>
        <taxon>Pseudomonadati</taxon>
        <taxon>Pseudomonadota</taxon>
        <taxon>Alphaproteobacteria</taxon>
        <taxon>Rhodobacterales</taxon>
        <taxon>Paracoccaceae</taxon>
        <taxon>Paracoccus</taxon>
    </lineage>
</organism>
<comment type="caution">
    <text evidence="1">The sequence shown here is derived from an EMBL/GenBank/DDBJ whole genome shotgun (WGS) entry which is preliminary data.</text>
</comment>
<sequence>MTHKLPDETTTETKIRKRISHTCDELGLTATAANDMADRAIINLRSARRPVPGAPATQEQITVVDQPSHKPRETDEDLITKLLML</sequence>
<dbReference type="EMBL" id="JAPTYD010000028">
    <property type="protein sequence ID" value="MCZ0963086.1"/>
    <property type="molecule type" value="Genomic_DNA"/>
</dbReference>
<dbReference type="RefSeq" id="WP_268943145.1">
    <property type="nucleotide sequence ID" value="NZ_JAPTYD010000028.1"/>
</dbReference>
<proteinExistence type="predicted"/>
<gene>
    <name evidence="1" type="ORF">OU682_15825</name>
</gene>
<keyword evidence="2" id="KW-1185">Reference proteome</keyword>
<evidence type="ECO:0000313" key="2">
    <source>
        <dbReference type="Proteomes" id="UP001149822"/>
    </source>
</evidence>
<dbReference type="Proteomes" id="UP001149822">
    <property type="component" value="Unassembled WGS sequence"/>
</dbReference>
<protein>
    <submittedName>
        <fullName evidence="1">Uncharacterized protein</fullName>
    </submittedName>
</protein>
<reference evidence="1" key="1">
    <citation type="submission" date="2022-12" db="EMBL/GenBank/DDBJ databases">
        <title>Paracoccus sp. EF6 isolated from a lake water.</title>
        <authorList>
            <person name="Liu H."/>
        </authorList>
    </citation>
    <scope>NUCLEOTIDE SEQUENCE</scope>
    <source>
        <strain evidence="1">EF6</strain>
    </source>
</reference>
<accession>A0ABT4J9G4</accession>